<dbReference type="InterPro" id="IPR012939">
    <property type="entry name" value="Glyco_hydro_92"/>
</dbReference>
<proteinExistence type="predicted"/>
<dbReference type="GO" id="GO:0005829">
    <property type="term" value="C:cytosol"/>
    <property type="evidence" value="ECO:0007669"/>
    <property type="project" value="TreeGrafter"/>
</dbReference>
<protein>
    <submittedName>
        <fullName evidence="2">Alpha-1,2-mannosidase, putative</fullName>
    </submittedName>
</protein>
<dbReference type="GO" id="GO:0006516">
    <property type="term" value="P:glycoprotein catabolic process"/>
    <property type="evidence" value="ECO:0007669"/>
    <property type="project" value="TreeGrafter"/>
</dbReference>
<dbReference type="Pfam" id="PF07971">
    <property type="entry name" value="Glyco_hydro_92"/>
    <property type="match status" value="1"/>
</dbReference>
<gene>
    <name evidence="2" type="ORF">SAMN05443550_11123</name>
</gene>
<dbReference type="FunFam" id="3.30.2080.10:FF:000001">
    <property type="entry name" value="Alpha-1,2-mannosidase subfamily"/>
    <property type="match status" value="1"/>
</dbReference>
<dbReference type="GO" id="GO:0000224">
    <property type="term" value="F:peptide-N4-(N-acetyl-beta-glucosaminyl)asparagine amidase activity"/>
    <property type="evidence" value="ECO:0007669"/>
    <property type="project" value="TreeGrafter"/>
</dbReference>
<evidence type="ECO:0000313" key="2">
    <source>
        <dbReference type="EMBL" id="SEB11881.1"/>
    </source>
</evidence>
<dbReference type="EMBL" id="FNRA01000011">
    <property type="protein sequence ID" value="SEB11881.1"/>
    <property type="molecule type" value="Genomic_DNA"/>
</dbReference>
<dbReference type="InterPro" id="IPR050883">
    <property type="entry name" value="PNGase"/>
</dbReference>
<keyword evidence="3" id="KW-1185">Reference proteome</keyword>
<dbReference type="InterPro" id="IPR008928">
    <property type="entry name" value="6-hairpin_glycosidase_sf"/>
</dbReference>
<dbReference type="PANTHER" id="PTHR12143:SF43">
    <property type="entry name" value="PUTATIVE-RELATED"/>
    <property type="match status" value="1"/>
</dbReference>
<dbReference type="AlphaFoldDB" id="A0A1H4GRB9"/>
<sequence length="144" mass="15955">MGNEPSFHIPYLYNYTSPWKTQRRIRFLLDTWFKDNVFGIPGDEDGGGMSAFVVFSSMGFYPLTPGNPVYTIGSPVFEKVNIDLPGGKTFRIIANHSSVVNKYIQSAKFDGKALTTPWFTHAQLTAGGTLELEMGPLPNKSWGG</sequence>
<dbReference type="GO" id="GO:0005975">
    <property type="term" value="P:carbohydrate metabolic process"/>
    <property type="evidence" value="ECO:0007669"/>
    <property type="project" value="InterPro"/>
</dbReference>
<name>A0A1H4GRB9_9SPHI</name>
<reference evidence="2 3" key="1">
    <citation type="submission" date="2016-10" db="EMBL/GenBank/DDBJ databases">
        <authorList>
            <person name="de Groot N.N."/>
        </authorList>
    </citation>
    <scope>NUCLEOTIDE SEQUENCE [LARGE SCALE GENOMIC DNA]</scope>
    <source>
        <strain evidence="2 3">DSM 19033</strain>
    </source>
</reference>
<evidence type="ECO:0000259" key="1">
    <source>
        <dbReference type="Pfam" id="PF07971"/>
    </source>
</evidence>
<dbReference type="Proteomes" id="UP000198850">
    <property type="component" value="Unassembled WGS sequence"/>
</dbReference>
<dbReference type="STRING" id="425514.SAMN05443550_11123"/>
<dbReference type="Gene3D" id="3.30.2080.10">
    <property type="entry name" value="GH92 mannosidase domain"/>
    <property type="match status" value="1"/>
</dbReference>
<dbReference type="RefSeq" id="WP_217631595.1">
    <property type="nucleotide sequence ID" value="NZ_FNRA01000011.1"/>
</dbReference>
<organism evidence="2 3">
    <name type="scientific">Pedobacter hartonius</name>
    <dbReference type="NCBI Taxonomy" id="425514"/>
    <lineage>
        <taxon>Bacteria</taxon>
        <taxon>Pseudomonadati</taxon>
        <taxon>Bacteroidota</taxon>
        <taxon>Sphingobacteriia</taxon>
        <taxon>Sphingobacteriales</taxon>
        <taxon>Sphingobacteriaceae</taxon>
        <taxon>Pedobacter</taxon>
    </lineage>
</organism>
<evidence type="ECO:0000313" key="3">
    <source>
        <dbReference type="Proteomes" id="UP000198850"/>
    </source>
</evidence>
<dbReference type="SUPFAM" id="SSF48208">
    <property type="entry name" value="Six-hairpin glycosidases"/>
    <property type="match status" value="1"/>
</dbReference>
<accession>A0A1H4GRB9</accession>
<feature type="domain" description="Glycosyl hydrolase family 92" evidence="1">
    <location>
        <begin position="1"/>
        <end position="136"/>
    </location>
</feature>
<dbReference type="PANTHER" id="PTHR12143">
    <property type="entry name" value="PEPTIDE N-GLYCANASE PNGASE -RELATED"/>
    <property type="match status" value="1"/>
</dbReference>